<dbReference type="GO" id="GO:0016706">
    <property type="term" value="F:2-oxoglutarate-dependent dioxygenase activity"/>
    <property type="evidence" value="ECO:0007669"/>
    <property type="project" value="InterPro"/>
</dbReference>
<evidence type="ECO:0000256" key="4">
    <source>
        <dbReference type="RuleBase" id="RU000685"/>
    </source>
</evidence>
<proteinExistence type="inferred from homology"/>
<dbReference type="FunFam" id="1.20.5.1160:FF:000001">
    <property type="entry name" value="Keratin type II"/>
    <property type="match status" value="1"/>
</dbReference>
<dbReference type="FunFam" id="1.20.5.500:FF:000001">
    <property type="entry name" value="Type II keratin 23"/>
    <property type="match status" value="1"/>
</dbReference>
<name>A0AAD8ZNM7_9TELE</name>
<reference evidence="9" key="1">
    <citation type="submission" date="2023-03" db="EMBL/GenBank/DDBJ databases">
        <title>Electrophorus voltai genome.</title>
        <authorList>
            <person name="Bian C."/>
        </authorList>
    </citation>
    <scope>NUCLEOTIDE SEQUENCE</scope>
    <source>
        <strain evidence="9">CB-2022</strain>
        <tissue evidence="9">Muscle</tissue>
    </source>
</reference>
<evidence type="ECO:0000256" key="1">
    <source>
        <dbReference type="ARBA" id="ARBA00022754"/>
    </source>
</evidence>
<evidence type="ECO:0000313" key="9">
    <source>
        <dbReference type="EMBL" id="KAK1802617.1"/>
    </source>
</evidence>
<dbReference type="InterPro" id="IPR015095">
    <property type="entry name" value="AlkB_hom8_N"/>
</dbReference>
<dbReference type="Pfam" id="PF09004">
    <property type="entry name" value="ALKBH8_N"/>
    <property type="match status" value="1"/>
</dbReference>
<dbReference type="PANTHER" id="PTHR45652">
    <property type="entry name" value="GLIAL FIBRILLARY ACIDIC PROTEIN"/>
    <property type="match status" value="1"/>
</dbReference>
<gene>
    <name evidence="9" type="ORF">P4O66_004261</name>
</gene>
<dbReference type="CDD" id="cd01650">
    <property type="entry name" value="RT_nLTR_like"/>
    <property type="match status" value="1"/>
</dbReference>
<evidence type="ECO:0000313" key="10">
    <source>
        <dbReference type="Proteomes" id="UP001239994"/>
    </source>
</evidence>
<dbReference type="GO" id="GO:0005737">
    <property type="term" value="C:cytoplasm"/>
    <property type="evidence" value="ECO:0007669"/>
    <property type="project" value="TreeGrafter"/>
</dbReference>
<keyword evidence="10" id="KW-1185">Reference proteome</keyword>
<organism evidence="9 10">
    <name type="scientific">Electrophorus voltai</name>
    <dbReference type="NCBI Taxonomy" id="2609070"/>
    <lineage>
        <taxon>Eukaryota</taxon>
        <taxon>Metazoa</taxon>
        <taxon>Chordata</taxon>
        <taxon>Craniata</taxon>
        <taxon>Vertebrata</taxon>
        <taxon>Euteleostomi</taxon>
        <taxon>Actinopterygii</taxon>
        <taxon>Neopterygii</taxon>
        <taxon>Teleostei</taxon>
        <taxon>Ostariophysi</taxon>
        <taxon>Gymnotiformes</taxon>
        <taxon>Gymnotoidei</taxon>
        <taxon>Gymnotidae</taxon>
        <taxon>Electrophorus</taxon>
    </lineage>
</organism>
<dbReference type="SUPFAM" id="SSF64593">
    <property type="entry name" value="Intermediate filament protein, coiled coil region"/>
    <property type="match status" value="2"/>
</dbReference>
<evidence type="ECO:0000256" key="5">
    <source>
        <dbReference type="SAM" id="Coils"/>
    </source>
</evidence>
<dbReference type="GO" id="GO:0008168">
    <property type="term" value="F:methyltransferase activity"/>
    <property type="evidence" value="ECO:0007669"/>
    <property type="project" value="InterPro"/>
</dbReference>
<dbReference type="InterPro" id="IPR018039">
    <property type="entry name" value="IF_conserved"/>
</dbReference>
<feature type="compositionally biased region" description="Polar residues" evidence="6">
    <location>
        <begin position="441"/>
        <end position="457"/>
    </location>
</feature>
<dbReference type="Gene3D" id="1.20.5.170">
    <property type="match status" value="1"/>
</dbReference>
<evidence type="ECO:0000259" key="7">
    <source>
        <dbReference type="PROSITE" id="PS50878"/>
    </source>
</evidence>
<dbReference type="InterPro" id="IPR000477">
    <property type="entry name" value="RT_dom"/>
</dbReference>
<dbReference type="InterPro" id="IPR043502">
    <property type="entry name" value="DNA/RNA_pol_sf"/>
</dbReference>
<feature type="coiled-coil region" evidence="5">
    <location>
        <begin position="107"/>
        <end position="225"/>
    </location>
</feature>
<accession>A0AAD8ZNM7</accession>
<evidence type="ECO:0000256" key="6">
    <source>
        <dbReference type="SAM" id="MobiDB-lite"/>
    </source>
</evidence>
<dbReference type="FunFam" id="1.20.5.170:FF:000002">
    <property type="entry name" value="Type I keratin KA11"/>
    <property type="match status" value="1"/>
</dbReference>
<dbReference type="Proteomes" id="UP001239994">
    <property type="component" value="Unassembled WGS sequence"/>
</dbReference>
<dbReference type="InterPro" id="IPR050405">
    <property type="entry name" value="Intermediate_filament"/>
</dbReference>
<dbReference type="PROSITE" id="PS51842">
    <property type="entry name" value="IF_ROD_2"/>
    <property type="match status" value="1"/>
</dbReference>
<comment type="caution">
    <text evidence="9">The sequence shown here is derived from an EMBL/GenBank/DDBJ whole genome shotgun (WGS) entry which is preliminary data.</text>
</comment>
<dbReference type="Pfam" id="PF00038">
    <property type="entry name" value="Filament"/>
    <property type="match status" value="1"/>
</dbReference>
<protein>
    <recommendedName>
        <fullName evidence="11">IF rod domain-containing protein</fullName>
    </recommendedName>
</protein>
<feature type="region of interest" description="Disordered" evidence="6">
    <location>
        <begin position="399"/>
        <end position="457"/>
    </location>
</feature>
<dbReference type="Gene3D" id="1.20.5.500">
    <property type="entry name" value="Single helix bin"/>
    <property type="match status" value="1"/>
</dbReference>
<dbReference type="SUPFAM" id="SSF56672">
    <property type="entry name" value="DNA/RNA polymerases"/>
    <property type="match status" value="1"/>
</dbReference>
<dbReference type="AlphaFoldDB" id="A0AAD8ZNM7"/>
<dbReference type="GO" id="GO:0099184">
    <property type="term" value="F:structural constituent of postsynaptic intermediate filament cytoskeleton"/>
    <property type="evidence" value="ECO:0007669"/>
    <property type="project" value="TreeGrafter"/>
</dbReference>
<evidence type="ECO:0000256" key="3">
    <source>
        <dbReference type="ARBA" id="ARBA00061646"/>
    </source>
</evidence>
<dbReference type="InterPro" id="IPR006821">
    <property type="entry name" value="Intermed_filament_DNA-bd"/>
</dbReference>
<dbReference type="PANTHER" id="PTHR45652:SF18">
    <property type="entry name" value="ALPHA-INTERNEXIN"/>
    <property type="match status" value="1"/>
</dbReference>
<dbReference type="Gene3D" id="1.20.5.1160">
    <property type="entry name" value="Vasodilator-stimulated phosphoprotein"/>
    <property type="match status" value="1"/>
</dbReference>
<dbReference type="EMBL" id="JAROKS010000006">
    <property type="protein sequence ID" value="KAK1802617.1"/>
    <property type="molecule type" value="Genomic_DNA"/>
</dbReference>
<sequence>MSYGSDIYSASSYRKIFGDSPRYSSSPSRMSSSRSGYRSISLSHSSTPSLVSYKRSSRPAFSSPLTLDTVDFNQSTVLSNEFKIIRTNEKEQMQGLNDRFAMFIEKVRNLEQHNKVLETELVALRQRQSEPSRLAELYQQEIRELRSQLEEINGEKNQMMFERDSIEEDLQKLREKYEDEIRMREEAEHNLKAFKKDVDDATMVRLDLEKKVEALLDEISFLRKVHEEEVVELTNMIQASQVSVEMEVAKPDLTSALKEIRSQYESLASKNLQSAEEWYKSKFADLNEQASRSNEAIRASREEINEFRRQLQSKTIEIESLRGTNESLERQIREIEDRHNLEAVGFQDAIGHLENELRTTKSEMARHLREYQDLLNVKMALDIEIAAYRKLLEGEETRLSTGMSYPIPSSASSSPSYTYQSRMYTSSSKSIKKDGKDNEGEQQQQWGGKSDSPASKTASMDPLQFVYRHNRSTDDAIAHLLHTTLTHLDKERGNYVKMLFVDYSSAFNTIIPSLLTTKLEDLGLHTSLCDWISNFLTDRPQSVRVGNCVSSTLTLSTGAPQGCVLSPLLYSLYTYDCTATSSSTIIVKFADDTVVMGLISDNDERAYLEEIKHLENWCQENNLLLNVSKTKKLIMDCSKKQEWHYQPVRISGTTVERVDSFRYLGVHISQDLSWSRHTNSLAKKSRQRLYHLRRLRDFRLPSKVLRNFYTCTIESILTGNITVLFGNSTKQDRQALQRVVHSAERITHTELPDLQTIYYKRCQTKARRIVKDPTHPNNRLFSLLRFNGDLLHFHNSLYNAQVHVFSNAVGPSPVLREAHVCANPPPNKPVPDIQD</sequence>
<dbReference type="GO" id="GO:0045109">
    <property type="term" value="P:intermediate filament organization"/>
    <property type="evidence" value="ECO:0007669"/>
    <property type="project" value="TreeGrafter"/>
</dbReference>
<dbReference type="Pfam" id="PF00078">
    <property type="entry name" value="RVT_1"/>
    <property type="match status" value="1"/>
</dbReference>
<keyword evidence="2 5" id="KW-0175">Coiled coil</keyword>
<feature type="compositionally biased region" description="Low complexity" evidence="6">
    <location>
        <begin position="404"/>
        <end position="429"/>
    </location>
</feature>
<dbReference type="PROSITE" id="PS50878">
    <property type="entry name" value="RT_POL"/>
    <property type="match status" value="1"/>
</dbReference>
<feature type="domain" description="Reverse transcriptase" evidence="7">
    <location>
        <begin position="412"/>
        <end position="668"/>
    </location>
</feature>
<dbReference type="GO" id="GO:0099160">
    <property type="term" value="C:postsynaptic intermediate filament cytoskeleton"/>
    <property type="evidence" value="ECO:0007669"/>
    <property type="project" value="TreeGrafter"/>
</dbReference>
<dbReference type="InterPro" id="IPR039008">
    <property type="entry name" value="IF_rod_dom"/>
</dbReference>
<evidence type="ECO:0000256" key="2">
    <source>
        <dbReference type="ARBA" id="ARBA00023054"/>
    </source>
</evidence>
<dbReference type="PROSITE" id="PS00226">
    <property type="entry name" value="IF_ROD_1"/>
    <property type="match status" value="1"/>
</dbReference>
<feature type="domain" description="IF rod" evidence="8">
    <location>
        <begin position="89"/>
        <end position="399"/>
    </location>
</feature>
<evidence type="ECO:0008006" key="11">
    <source>
        <dbReference type="Google" id="ProtNLM"/>
    </source>
</evidence>
<keyword evidence="1 4" id="KW-0403">Intermediate filament</keyword>
<dbReference type="SMART" id="SM01391">
    <property type="entry name" value="Filament"/>
    <property type="match status" value="1"/>
</dbReference>
<dbReference type="Pfam" id="PF04732">
    <property type="entry name" value="Filament_head"/>
    <property type="match status" value="1"/>
</dbReference>
<evidence type="ECO:0000259" key="8">
    <source>
        <dbReference type="PROSITE" id="PS51842"/>
    </source>
</evidence>
<feature type="compositionally biased region" description="Low complexity" evidence="6">
    <location>
        <begin position="20"/>
        <end position="52"/>
    </location>
</feature>
<comment type="similarity">
    <text evidence="3 4">Belongs to the intermediate filament family.</text>
</comment>
<feature type="coiled-coil region" evidence="5">
    <location>
        <begin position="283"/>
        <end position="370"/>
    </location>
</feature>
<dbReference type="GO" id="GO:0005882">
    <property type="term" value="C:intermediate filament"/>
    <property type="evidence" value="ECO:0007669"/>
    <property type="project" value="UniProtKB-KW"/>
</dbReference>
<feature type="region of interest" description="Disordered" evidence="6">
    <location>
        <begin position="17"/>
        <end position="52"/>
    </location>
</feature>